<proteinExistence type="predicted"/>
<reference evidence="3" key="2">
    <citation type="submission" date="2016-10" db="EMBL/GenBank/DDBJ databases">
        <authorList>
            <person name="See-Too W.S."/>
        </authorList>
    </citation>
    <scope>NUCLEOTIDE SEQUENCE [LARGE SCALE GENOMIC DNA]</scope>
    <source>
        <strain evidence="3">DSM 24743</strain>
    </source>
</reference>
<accession>A0A1C7DUJ6</accession>
<organism evidence="2 3">
    <name type="scientific">Planococcus halocryophilus</name>
    <dbReference type="NCBI Taxonomy" id="1215089"/>
    <lineage>
        <taxon>Bacteria</taxon>
        <taxon>Bacillati</taxon>
        <taxon>Bacillota</taxon>
        <taxon>Bacilli</taxon>
        <taxon>Bacillales</taxon>
        <taxon>Caryophanaceae</taxon>
        <taxon>Planococcus</taxon>
    </lineage>
</organism>
<dbReference type="STRING" id="1215089.BBI08_14285"/>
<feature type="compositionally biased region" description="Basic and acidic residues" evidence="1">
    <location>
        <begin position="1"/>
        <end position="16"/>
    </location>
</feature>
<reference evidence="3" key="1">
    <citation type="submission" date="2016-07" db="EMBL/GenBank/DDBJ databases">
        <authorList>
            <person name="See-Too W.S."/>
        </authorList>
    </citation>
    <scope>NUCLEOTIDE SEQUENCE [LARGE SCALE GENOMIC DNA]</scope>
    <source>
        <strain evidence="3">DSM 24743</strain>
    </source>
</reference>
<gene>
    <name evidence="2" type="ORF">BBI08_14285</name>
</gene>
<dbReference type="Proteomes" id="UP000092687">
    <property type="component" value="Chromosome"/>
</dbReference>
<evidence type="ECO:0000313" key="2">
    <source>
        <dbReference type="EMBL" id="ANU14951.1"/>
    </source>
</evidence>
<dbReference type="EMBL" id="CP016537">
    <property type="protein sequence ID" value="ANU14951.1"/>
    <property type="molecule type" value="Genomic_DNA"/>
</dbReference>
<keyword evidence="3" id="KW-1185">Reference proteome</keyword>
<name>A0A1C7DUJ6_9BACL</name>
<evidence type="ECO:0000313" key="3">
    <source>
        <dbReference type="Proteomes" id="UP000092687"/>
    </source>
</evidence>
<dbReference type="OrthoDB" id="2428503at2"/>
<dbReference type="AlphaFoldDB" id="A0A1C7DUJ6"/>
<feature type="region of interest" description="Disordered" evidence="1">
    <location>
        <begin position="1"/>
        <end position="28"/>
    </location>
</feature>
<dbReference type="KEGG" id="phc:BBI08_14285"/>
<sequence length="67" mass="7881">MVENKNEAEQVEHPEAAEVVEPEPEIEPVKEESNFDKLYSNIASNRYENLRTSHIEQKAKELRKRTK</sequence>
<protein>
    <submittedName>
        <fullName evidence="2">Uncharacterized protein</fullName>
    </submittedName>
</protein>
<evidence type="ECO:0000256" key="1">
    <source>
        <dbReference type="SAM" id="MobiDB-lite"/>
    </source>
</evidence>